<reference evidence="7 8" key="1">
    <citation type="submission" date="2016-09" db="EMBL/GenBank/DDBJ databases">
        <title>Genome sequence of Eubacterium angustum.</title>
        <authorList>
            <person name="Poehlein A."/>
            <person name="Daniel R."/>
        </authorList>
    </citation>
    <scope>NUCLEOTIDE SEQUENCE [LARGE SCALE GENOMIC DNA]</scope>
    <source>
        <strain evidence="7 8">DSM 1989</strain>
    </source>
</reference>
<dbReference type="Gene3D" id="3.90.79.10">
    <property type="entry name" value="Nucleoside Triphosphate Pyrophosphohydrolase"/>
    <property type="match status" value="1"/>
</dbReference>
<dbReference type="OrthoDB" id="9810449at2"/>
<dbReference type="CDD" id="cd18886">
    <property type="entry name" value="NUDIX_MutT_Nudt1"/>
    <property type="match status" value="1"/>
</dbReference>
<keyword evidence="3" id="KW-0479">Metal-binding</keyword>
<evidence type="ECO:0000256" key="1">
    <source>
        <dbReference type="ARBA" id="ARBA00001946"/>
    </source>
</evidence>
<dbReference type="GO" id="GO:0046872">
    <property type="term" value="F:metal ion binding"/>
    <property type="evidence" value="ECO:0007669"/>
    <property type="project" value="UniProtKB-KW"/>
</dbReference>
<evidence type="ECO:0000256" key="3">
    <source>
        <dbReference type="ARBA" id="ARBA00022723"/>
    </source>
</evidence>
<comment type="cofactor">
    <cofactor evidence="1">
        <name>Mg(2+)</name>
        <dbReference type="ChEBI" id="CHEBI:18420"/>
    </cofactor>
</comment>
<feature type="domain" description="Nudix hydrolase" evidence="6">
    <location>
        <begin position="1"/>
        <end position="129"/>
    </location>
</feature>
<dbReference type="GO" id="GO:0008413">
    <property type="term" value="F:8-oxo-7,8-dihydroguanosine triphosphate pyrophosphatase activity"/>
    <property type="evidence" value="ECO:0007669"/>
    <property type="project" value="InterPro"/>
</dbReference>
<dbReference type="GO" id="GO:0006281">
    <property type="term" value="P:DNA repair"/>
    <property type="evidence" value="ECO:0007669"/>
    <property type="project" value="InterPro"/>
</dbReference>
<dbReference type="PROSITE" id="PS51462">
    <property type="entry name" value="NUDIX"/>
    <property type="match status" value="1"/>
</dbReference>
<comment type="caution">
    <text evidence="7">The sequence shown here is derived from an EMBL/GenBank/DDBJ whole genome shotgun (WGS) entry which is preliminary data.</text>
</comment>
<proteinExistence type="inferred from homology"/>
<dbReference type="InterPro" id="IPR020084">
    <property type="entry name" value="NUDIX_hydrolase_CS"/>
</dbReference>
<dbReference type="GO" id="GO:0035539">
    <property type="term" value="F:8-oxo-7,8-dihydrodeoxyguanosine triphosphate pyrophosphatase activity"/>
    <property type="evidence" value="ECO:0007669"/>
    <property type="project" value="UniProtKB-EC"/>
</dbReference>
<keyword evidence="4 7" id="KW-0378">Hydrolase</keyword>
<name>A0A1S1V848_9FIRM</name>
<dbReference type="GO" id="GO:0005737">
    <property type="term" value="C:cytoplasm"/>
    <property type="evidence" value="ECO:0007669"/>
    <property type="project" value="TreeGrafter"/>
</dbReference>
<keyword evidence="5" id="KW-0460">Magnesium</keyword>
<sequence>MKLTTLCYIEKDGKMLFLHRNKKKNDVHKGKYIGLGGKLEPGESPDECVIREVKEESGLEIKHPVLRGVMTFPLFDGVEDWYTFLYSAHEFAGEISESDEGELHWVEKSDVERLDLWEGDRLFLDWMKRYEFFSAKFIYKDGQLQEYTVNI</sequence>
<evidence type="ECO:0000256" key="2">
    <source>
        <dbReference type="ARBA" id="ARBA00005582"/>
    </source>
</evidence>
<organism evidence="7 8">
    <name type="scientific">Andreesenia angusta</name>
    <dbReference type="NCBI Taxonomy" id="39480"/>
    <lineage>
        <taxon>Bacteria</taxon>
        <taxon>Bacillati</taxon>
        <taxon>Bacillota</taxon>
        <taxon>Tissierellia</taxon>
        <taxon>Tissierellales</taxon>
        <taxon>Gottschalkiaceae</taxon>
        <taxon>Andreesenia</taxon>
    </lineage>
</organism>
<accession>A0A1S1V848</accession>
<dbReference type="EMBL" id="MKIE01000004">
    <property type="protein sequence ID" value="OHW62327.1"/>
    <property type="molecule type" value="Genomic_DNA"/>
</dbReference>
<evidence type="ECO:0000313" key="8">
    <source>
        <dbReference type="Proteomes" id="UP000180254"/>
    </source>
</evidence>
<dbReference type="PRINTS" id="PR01402">
    <property type="entry name" value="MUTATORMUTX"/>
</dbReference>
<protein>
    <submittedName>
        <fullName evidence="7">8-oxo-dGTP diphosphatase</fullName>
        <ecNumber evidence="7">3.6.1.55</ecNumber>
    </submittedName>
</protein>
<dbReference type="Pfam" id="PF00293">
    <property type="entry name" value="NUDIX"/>
    <property type="match status" value="1"/>
</dbReference>
<comment type="similarity">
    <text evidence="2">Belongs to the Nudix hydrolase family.</text>
</comment>
<dbReference type="InterPro" id="IPR000086">
    <property type="entry name" value="NUDIX_hydrolase_dom"/>
</dbReference>
<dbReference type="SUPFAM" id="SSF55811">
    <property type="entry name" value="Nudix"/>
    <property type="match status" value="1"/>
</dbReference>
<dbReference type="PANTHER" id="PTHR43758:SF2">
    <property type="entry name" value="OXIDIZED PURINE NUCLEOSIDE TRIPHOSPHATE HYDROLASE"/>
    <property type="match status" value="1"/>
</dbReference>
<dbReference type="InterPro" id="IPR003562">
    <property type="entry name" value="Mutator_MutX_prot"/>
</dbReference>
<dbReference type="PROSITE" id="PS00893">
    <property type="entry name" value="NUDIX_BOX"/>
    <property type="match status" value="1"/>
</dbReference>
<dbReference type="PANTHER" id="PTHR43758">
    <property type="entry name" value="7,8-DIHYDRO-8-OXOGUANINE TRIPHOSPHATASE"/>
    <property type="match status" value="1"/>
</dbReference>
<dbReference type="RefSeq" id="WP_071063032.1">
    <property type="nucleotide sequence ID" value="NZ_MKIE01000004.1"/>
</dbReference>
<dbReference type="EC" id="3.6.1.55" evidence="7"/>
<evidence type="ECO:0000313" key="7">
    <source>
        <dbReference type="EMBL" id="OHW62327.1"/>
    </source>
</evidence>
<evidence type="ECO:0000259" key="6">
    <source>
        <dbReference type="PROSITE" id="PS51462"/>
    </source>
</evidence>
<dbReference type="STRING" id="39480.EUAN_13970"/>
<dbReference type="InterPro" id="IPR015797">
    <property type="entry name" value="NUDIX_hydrolase-like_dom_sf"/>
</dbReference>
<evidence type="ECO:0000256" key="4">
    <source>
        <dbReference type="ARBA" id="ARBA00022801"/>
    </source>
</evidence>
<dbReference type="AlphaFoldDB" id="A0A1S1V848"/>
<gene>
    <name evidence="7" type="primary">mutX</name>
    <name evidence="7" type="ORF">EUAN_13970</name>
</gene>
<keyword evidence="8" id="KW-1185">Reference proteome</keyword>
<dbReference type="Proteomes" id="UP000180254">
    <property type="component" value="Unassembled WGS sequence"/>
</dbReference>
<evidence type="ECO:0000256" key="5">
    <source>
        <dbReference type="ARBA" id="ARBA00022842"/>
    </source>
</evidence>